<accession>T1JDF9</accession>
<dbReference type="PRINTS" id="PR01415">
    <property type="entry name" value="ANKYRIN"/>
</dbReference>
<dbReference type="Pfam" id="PF18346">
    <property type="entry name" value="SH3_15"/>
    <property type="match status" value="2"/>
</dbReference>
<evidence type="ECO:0000256" key="13">
    <source>
        <dbReference type="ARBA" id="ARBA00023043"/>
    </source>
</evidence>
<keyword evidence="20" id="KW-1185">Reference proteome</keyword>
<feature type="domain" description="RING-type" evidence="16">
    <location>
        <begin position="897"/>
        <end position="930"/>
    </location>
</feature>
<dbReference type="GO" id="GO:0008270">
    <property type="term" value="F:zinc ion binding"/>
    <property type="evidence" value="ECO:0007669"/>
    <property type="project" value="UniProtKB-KW"/>
</dbReference>
<feature type="repeat" description="ANK" evidence="14">
    <location>
        <begin position="668"/>
        <end position="700"/>
    </location>
</feature>
<dbReference type="EMBL" id="JH432105">
    <property type="status" value="NOT_ANNOTATED_CDS"/>
    <property type="molecule type" value="Genomic_DNA"/>
</dbReference>
<dbReference type="OMA" id="HGACEHC"/>
<dbReference type="PROSITE" id="PS50135">
    <property type="entry name" value="ZF_ZZ_2"/>
    <property type="match status" value="1"/>
</dbReference>
<dbReference type="Pfam" id="PF00023">
    <property type="entry name" value="Ank"/>
    <property type="match status" value="1"/>
</dbReference>
<keyword evidence="10" id="KW-0833">Ubl conjugation pathway</keyword>
<comment type="catalytic activity">
    <reaction evidence="1">
        <text>S-ubiquitinyl-[E2 ubiquitin-conjugating enzyme]-L-cysteine + [acceptor protein]-L-lysine = [E2 ubiquitin-conjugating enzyme]-L-cysteine + N(6)-ubiquitinyl-[acceptor protein]-L-lysine.</text>
        <dbReference type="EC" id="2.3.2.27"/>
    </reaction>
</comment>
<evidence type="ECO:0000256" key="12">
    <source>
        <dbReference type="ARBA" id="ARBA00022976"/>
    </source>
</evidence>
<evidence type="ECO:0000256" key="9">
    <source>
        <dbReference type="ARBA" id="ARBA00022771"/>
    </source>
</evidence>
<dbReference type="EC" id="2.3.2.27" evidence="4"/>
<dbReference type="STRING" id="126957.T1JDF9"/>
<dbReference type="Gene3D" id="3.30.40.10">
    <property type="entry name" value="Zinc/RING finger domain, C3HC4 (zinc finger)"/>
    <property type="match status" value="2"/>
</dbReference>
<dbReference type="SMART" id="SM00291">
    <property type="entry name" value="ZnF_ZZ"/>
    <property type="match status" value="1"/>
</dbReference>
<evidence type="ECO:0000256" key="1">
    <source>
        <dbReference type="ARBA" id="ARBA00000900"/>
    </source>
</evidence>
<evidence type="ECO:0000256" key="2">
    <source>
        <dbReference type="ARBA" id="ARBA00004496"/>
    </source>
</evidence>
<evidence type="ECO:0000313" key="20">
    <source>
        <dbReference type="Proteomes" id="UP000014500"/>
    </source>
</evidence>
<comment type="subcellular location">
    <subcellularLocation>
        <location evidence="2">Cytoplasm</location>
    </subcellularLocation>
</comment>
<keyword evidence="12" id="KW-0914">Notch signaling pathway</keyword>
<keyword evidence="9 15" id="KW-0863">Zinc-finger</keyword>
<evidence type="ECO:0000256" key="8">
    <source>
        <dbReference type="ARBA" id="ARBA00022737"/>
    </source>
</evidence>
<keyword evidence="7" id="KW-0479">Metal-binding</keyword>
<evidence type="ECO:0000256" key="4">
    <source>
        <dbReference type="ARBA" id="ARBA00012483"/>
    </source>
</evidence>
<dbReference type="SUPFAM" id="SSF48403">
    <property type="entry name" value="Ankyrin repeat"/>
    <property type="match status" value="1"/>
</dbReference>
<feature type="repeat" description="ANK" evidence="14">
    <location>
        <begin position="500"/>
        <end position="532"/>
    </location>
</feature>
<feature type="domain" description="RING-type" evidence="16">
    <location>
        <begin position="818"/>
        <end position="853"/>
    </location>
</feature>
<name>T1JDF9_STRMM</name>
<reference evidence="19" key="2">
    <citation type="submission" date="2015-02" db="UniProtKB">
        <authorList>
            <consortium name="EnsemblMetazoa"/>
        </authorList>
    </citation>
    <scope>IDENTIFICATION</scope>
</reference>
<dbReference type="InterPro" id="IPR001841">
    <property type="entry name" value="Znf_RING"/>
</dbReference>
<dbReference type="InterPro" id="IPR037252">
    <property type="entry name" value="Mib_Herc2_sf"/>
</dbReference>
<comment type="pathway">
    <text evidence="3">Protein modification; protein ubiquitination.</text>
</comment>
<feature type="repeat" description="ANK" evidence="14">
    <location>
        <begin position="533"/>
        <end position="565"/>
    </location>
</feature>
<feature type="domain" description="ZZ-type" evidence="17">
    <location>
        <begin position="84"/>
        <end position="136"/>
    </location>
</feature>
<evidence type="ECO:0000259" key="17">
    <source>
        <dbReference type="PROSITE" id="PS50135"/>
    </source>
</evidence>
<dbReference type="FunFam" id="2.30.30.40:FF:000078">
    <property type="entry name" value="Putative e3 ubiquitin-protein ligase mib2"/>
    <property type="match status" value="1"/>
</dbReference>
<dbReference type="PROSITE" id="PS50088">
    <property type="entry name" value="ANK_REPEAT"/>
    <property type="match status" value="5"/>
</dbReference>
<evidence type="ECO:0000256" key="10">
    <source>
        <dbReference type="ARBA" id="ARBA00022786"/>
    </source>
</evidence>
<dbReference type="InterPro" id="IPR043145">
    <property type="entry name" value="Znf_ZZ_sf"/>
</dbReference>
<dbReference type="UniPathway" id="UPA00143"/>
<dbReference type="Pfam" id="PF13637">
    <property type="entry name" value="Ank_4"/>
    <property type="match status" value="1"/>
</dbReference>
<evidence type="ECO:0000256" key="5">
    <source>
        <dbReference type="ARBA" id="ARBA00022490"/>
    </source>
</evidence>
<dbReference type="Pfam" id="PF00569">
    <property type="entry name" value="ZZ"/>
    <property type="match status" value="1"/>
</dbReference>
<dbReference type="InterPro" id="IPR010606">
    <property type="entry name" value="Mib_Herc2"/>
</dbReference>
<dbReference type="SMART" id="SM00184">
    <property type="entry name" value="RING"/>
    <property type="match status" value="2"/>
</dbReference>
<keyword evidence="11" id="KW-0862">Zinc</keyword>
<keyword evidence="6" id="KW-0808">Transferase</keyword>
<dbReference type="GO" id="GO:0016567">
    <property type="term" value="P:protein ubiquitination"/>
    <property type="evidence" value="ECO:0007669"/>
    <property type="project" value="UniProtKB-UniPathway"/>
</dbReference>
<dbReference type="Pfam" id="PF06701">
    <property type="entry name" value="MIB_HERC2"/>
    <property type="match status" value="2"/>
</dbReference>
<dbReference type="AlphaFoldDB" id="T1JDF9"/>
<dbReference type="InterPro" id="IPR000433">
    <property type="entry name" value="Znf_ZZ"/>
</dbReference>
<dbReference type="eggNOG" id="KOG4582">
    <property type="taxonomic scope" value="Eukaryota"/>
</dbReference>
<sequence length="940" mass="103804">MQRCADIEVGLRVVRGSDWKWGNQDDGEGHVGTVVEIGKPGSSTSPDKTVVVQWDSGSRTNYRVGYQGAYDLRILDNAPIGVKHPNIICDACRKHGIPGIRWKCSRCYDFDLCTHCYMADKHDLTHPFVRIETASSVGVDMIIRAGALKIQAKGIFVGAKVMRGPDWDWGNQDGGDNKTGRVIDIRGWDNESGRSVANVTWTSGSTNVYRLGHKGKVDLKYTQEASGGFYYRDHLPTLGDIVEQQAARSITYKYTSFNVGDKVKVLLDVDMLKGMQEGHGGWNPRMAEYVGKIGTVHRVTERGDIRVQYEGCNNRWTFHPAALAKINTFVIGDIVRILDDTAKVKELQKGHGEWIDIMKNVLGKTGKVIKVYSDGDLRVNVEGQTWTFNPLTVIAIPGSAAELSNTMTANEREEHTNPFTSLISQFLEQHLESTTVDRLVREAAQGHIEVIKDLLQKFPEKVDTKSSGKTALQVASHQGHIEIVGLLLACNANLEIQDDDGDTALHYSAFGNQPEVMKLLLLKGANIDAVNKGHCSTLHVAVNKQHIECVRVLLRQNCNINIQDSYGDTALHDAIGKDNLEIIDLLVDEPRIDFSLRNKRGFNVLHHASLKGNNYAAECLLTRSRQIVDVKKDDGFAALHLAALNGHRLVAETLLTQGQCEIDIRNNRKQTPLLLAISQGHMSLVELLVTMGAHVNAEDEDGDNGLHIALMRLSQGTTAEKADGEAPAIQAILTDIVNRGVEANAFLAIACFLIQENTDLSHHNHKGKTPLDLVAISEVKDVINYHSSLQAAQAESVEDTTVVSESSPLEHIPVEQECYICSEVPANIIFEPCGHQVTCEDCCVRMKKCISCQSTILQKVSAGIGGRAAPLKTRQASSERLRYLESKIQEIEEAHSCSICMERRRNVAFLCGHGACVICAQTLRTCHMCRKPITKKINLY</sequence>
<dbReference type="FunFam" id="3.30.40.10:FF:000393">
    <property type="entry name" value="CLUMA_CG014158, isoform A"/>
    <property type="match status" value="1"/>
</dbReference>
<dbReference type="eggNOG" id="KOG0504">
    <property type="taxonomic scope" value="Eukaryota"/>
</dbReference>
<evidence type="ECO:0000256" key="14">
    <source>
        <dbReference type="PROSITE-ProRule" id="PRU00023"/>
    </source>
</evidence>
<dbReference type="EnsemblMetazoa" id="SMAR011838-RA">
    <property type="protein sequence ID" value="SMAR011838-PA"/>
    <property type="gene ID" value="SMAR011838"/>
</dbReference>
<evidence type="ECO:0000256" key="3">
    <source>
        <dbReference type="ARBA" id="ARBA00004906"/>
    </source>
</evidence>
<dbReference type="HOGENOM" id="CLU_007287_2_0_1"/>
<evidence type="ECO:0000259" key="16">
    <source>
        <dbReference type="PROSITE" id="PS50089"/>
    </source>
</evidence>
<dbReference type="PROSITE" id="PS01357">
    <property type="entry name" value="ZF_ZZ_1"/>
    <property type="match status" value="1"/>
</dbReference>
<dbReference type="GO" id="GO:0007219">
    <property type="term" value="P:Notch signaling pathway"/>
    <property type="evidence" value="ECO:0007669"/>
    <property type="project" value="UniProtKB-KW"/>
</dbReference>
<proteinExistence type="predicted"/>
<dbReference type="SMART" id="SM00248">
    <property type="entry name" value="ANK"/>
    <property type="match status" value="7"/>
</dbReference>
<evidence type="ECO:0000313" key="19">
    <source>
        <dbReference type="EnsemblMetazoa" id="SMAR011838-PA"/>
    </source>
</evidence>
<dbReference type="FunFam" id="2.30.30.40:FF:000044">
    <property type="entry name" value="E3 ubiquitin-protein ligase MIB2, putative"/>
    <property type="match status" value="1"/>
</dbReference>
<dbReference type="Gene3D" id="3.30.60.90">
    <property type="match status" value="1"/>
</dbReference>
<keyword evidence="5" id="KW-0963">Cytoplasm</keyword>
<reference evidence="20" key="1">
    <citation type="submission" date="2011-05" db="EMBL/GenBank/DDBJ databases">
        <authorList>
            <person name="Richards S.R."/>
            <person name="Qu J."/>
            <person name="Jiang H."/>
            <person name="Jhangiani S.N."/>
            <person name="Agravi P."/>
            <person name="Goodspeed R."/>
            <person name="Gross S."/>
            <person name="Mandapat C."/>
            <person name="Jackson L."/>
            <person name="Mathew T."/>
            <person name="Pu L."/>
            <person name="Thornton R."/>
            <person name="Saada N."/>
            <person name="Wilczek-Boney K.B."/>
            <person name="Lee S."/>
            <person name="Kovar C."/>
            <person name="Wu Y."/>
            <person name="Scherer S.E."/>
            <person name="Worley K.C."/>
            <person name="Muzny D.M."/>
            <person name="Gibbs R."/>
        </authorList>
    </citation>
    <scope>NUCLEOTIDE SEQUENCE</scope>
    <source>
        <strain evidence="20">Brora</strain>
    </source>
</reference>
<dbReference type="GO" id="GO:0005737">
    <property type="term" value="C:cytoplasm"/>
    <property type="evidence" value="ECO:0007669"/>
    <property type="project" value="UniProtKB-SubCell"/>
</dbReference>
<dbReference type="Proteomes" id="UP000014500">
    <property type="component" value="Unassembled WGS sequence"/>
</dbReference>
<dbReference type="PANTHER" id="PTHR24202:SF4">
    <property type="entry name" value="E3 UBIQUITIN-PROTEIN LIGASE MIB2-RELATED"/>
    <property type="match status" value="1"/>
</dbReference>
<dbReference type="Gene3D" id="1.25.40.20">
    <property type="entry name" value="Ankyrin repeat-containing domain"/>
    <property type="match status" value="3"/>
</dbReference>
<dbReference type="PROSITE" id="PS51416">
    <property type="entry name" value="MIB_HERC2"/>
    <property type="match status" value="2"/>
</dbReference>
<dbReference type="InterPro" id="IPR013083">
    <property type="entry name" value="Znf_RING/FYVE/PHD"/>
</dbReference>
<dbReference type="FunFam" id="3.30.60.90:FF:000004">
    <property type="entry name" value="Putative E3 ubiquitin-protein ligase MIB2"/>
    <property type="match status" value="1"/>
</dbReference>
<dbReference type="CDD" id="cd16520">
    <property type="entry name" value="RING-HC_MIBs-like"/>
    <property type="match status" value="1"/>
</dbReference>
<dbReference type="Gene3D" id="2.30.30.40">
    <property type="entry name" value="SH3 Domains"/>
    <property type="match status" value="2"/>
</dbReference>
<dbReference type="CDD" id="cd16726">
    <property type="entry name" value="RING-HC_MIB2_rpt1"/>
    <property type="match status" value="1"/>
</dbReference>
<evidence type="ECO:0000259" key="18">
    <source>
        <dbReference type="PROSITE" id="PS51416"/>
    </source>
</evidence>
<dbReference type="Pfam" id="PF12796">
    <property type="entry name" value="Ank_2"/>
    <property type="match status" value="2"/>
</dbReference>
<keyword evidence="13 14" id="KW-0040">ANK repeat</keyword>
<dbReference type="GO" id="GO:0061630">
    <property type="term" value="F:ubiquitin protein ligase activity"/>
    <property type="evidence" value="ECO:0007669"/>
    <property type="project" value="UniProtKB-EC"/>
</dbReference>
<feature type="domain" description="MIB/HERC2" evidence="18">
    <location>
        <begin position="1"/>
        <end position="78"/>
    </location>
</feature>
<dbReference type="InterPro" id="IPR002110">
    <property type="entry name" value="Ankyrin_rpt"/>
</dbReference>
<dbReference type="InterPro" id="IPR036770">
    <property type="entry name" value="Ankyrin_rpt-contain_sf"/>
</dbReference>
<dbReference type="PROSITE" id="PS50297">
    <property type="entry name" value="ANK_REP_REGION"/>
    <property type="match status" value="5"/>
</dbReference>
<dbReference type="PhylomeDB" id="T1JDF9"/>
<evidence type="ECO:0000256" key="7">
    <source>
        <dbReference type="ARBA" id="ARBA00022723"/>
    </source>
</evidence>
<feature type="repeat" description="ANK" evidence="14">
    <location>
        <begin position="634"/>
        <end position="658"/>
    </location>
</feature>
<keyword evidence="8" id="KW-0677">Repeat</keyword>
<dbReference type="PROSITE" id="PS50089">
    <property type="entry name" value="ZF_RING_2"/>
    <property type="match status" value="2"/>
</dbReference>
<evidence type="ECO:0000256" key="11">
    <source>
        <dbReference type="ARBA" id="ARBA00022833"/>
    </source>
</evidence>
<dbReference type="Pfam" id="PF13920">
    <property type="entry name" value="zf-C3HC4_3"/>
    <property type="match status" value="2"/>
</dbReference>
<dbReference type="PANTHER" id="PTHR24202">
    <property type="entry name" value="E3 UBIQUITIN-PROTEIN LIGASE MIB2"/>
    <property type="match status" value="1"/>
</dbReference>
<dbReference type="InterPro" id="IPR040847">
    <property type="entry name" value="SH3_15"/>
</dbReference>
<dbReference type="SUPFAM" id="SSF57850">
    <property type="entry name" value="RING/U-box"/>
    <property type="match status" value="2"/>
</dbReference>
<organism evidence="19 20">
    <name type="scientific">Strigamia maritima</name>
    <name type="common">European centipede</name>
    <name type="synonym">Geophilus maritimus</name>
    <dbReference type="NCBI Taxonomy" id="126957"/>
    <lineage>
        <taxon>Eukaryota</taxon>
        <taxon>Metazoa</taxon>
        <taxon>Ecdysozoa</taxon>
        <taxon>Arthropoda</taxon>
        <taxon>Myriapoda</taxon>
        <taxon>Chilopoda</taxon>
        <taxon>Pleurostigmophora</taxon>
        <taxon>Geophilomorpha</taxon>
        <taxon>Linotaeniidae</taxon>
        <taxon>Strigamia</taxon>
    </lineage>
</organism>
<protein>
    <recommendedName>
        <fullName evidence="4">RING-type E3 ubiquitin transferase</fullName>
        <ecNumber evidence="4">2.3.2.27</ecNumber>
    </recommendedName>
</protein>
<feature type="domain" description="MIB/HERC2" evidence="18">
    <location>
        <begin position="147"/>
        <end position="225"/>
    </location>
</feature>
<feature type="repeat" description="ANK" evidence="14">
    <location>
        <begin position="467"/>
        <end position="499"/>
    </location>
</feature>
<dbReference type="SUPFAM" id="SSF159034">
    <property type="entry name" value="Mib/herc2 domain-like"/>
    <property type="match status" value="2"/>
</dbReference>
<evidence type="ECO:0000256" key="6">
    <source>
        <dbReference type="ARBA" id="ARBA00022679"/>
    </source>
</evidence>
<evidence type="ECO:0000256" key="15">
    <source>
        <dbReference type="PROSITE-ProRule" id="PRU00228"/>
    </source>
</evidence>